<keyword evidence="7" id="KW-0443">Lipid metabolism</keyword>
<evidence type="ECO:0000256" key="2">
    <source>
        <dbReference type="ARBA" id="ARBA00005189"/>
    </source>
</evidence>
<feature type="domain" description="Thiolase N-terminal" evidence="13">
    <location>
        <begin position="26"/>
        <end position="271"/>
    </location>
</feature>
<evidence type="ECO:0000259" key="13">
    <source>
        <dbReference type="Pfam" id="PF00108"/>
    </source>
</evidence>
<feature type="active site" description="Acyl-thioester intermediate" evidence="11">
    <location>
        <position position="116"/>
    </location>
</feature>
<comment type="subcellular location">
    <subcellularLocation>
        <location evidence="1">Peroxisome</location>
    </subcellularLocation>
</comment>
<reference evidence="15" key="1">
    <citation type="submission" date="2013-10" db="EMBL/GenBank/DDBJ databases">
        <title>Genomic analysis of the causative agents of coccidiosis in chickens.</title>
        <authorList>
            <person name="Reid A.J."/>
            <person name="Blake D."/>
            <person name="Billington K."/>
            <person name="Browne H."/>
            <person name="Dunn M."/>
            <person name="Hung S."/>
            <person name="Kawahara F."/>
            <person name="Miranda-Saavedra D."/>
            <person name="Mourier T."/>
            <person name="Nagra H."/>
            <person name="Otto T.D."/>
            <person name="Rawlings N."/>
            <person name="Sanchez A."/>
            <person name="Sanders M."/>
            <person name="Subramaniam C."/>
            <person name="Tay Y."/>
            <person name="Dear P."/>
            <person name="Doerig C."/>
            <person name="Gruber A."/>
            <person name="Parkinson J."/>
            <person name="Shirley M."/>
            <person name="Wan K.L."/>
            <person name="Berriman M."/>
            <person name="Tomley F."/>
            <person name="Pain A."/>
        </authorList>
    </citation>
    <scope>NUCLEOTIDE SEQUENCE</scope>
    <source>
        <strain evidence="15">Houghton</strain>
    </source>
</reference>
<dbReference type="GeneID" id="25270716"/>
<keyword evidence="6" id="KW-0809">Transit peptide</keyword>
<evidence type="ECO:0000313" key="15">
    <source>
        <dbReference type="EMBL" id="CDI77704.1"/>
    </source>
</evidence>
<dbReference type="GO" id="GO:0010124">
    <property type="term" value="P:phenylacetate catabolic process"/>
    <property type="evidence" value="ECO:0007669"/>
    <property type="project" value="TreeGrafter"/>
</dbReference>
<evidence type="ECO:0000256" key="4">
    <source>
        <dbReference type="ARBA" id="ARBA00022679"/>
    </source>
</evidence>
<evidence type="ECO:0000256" key="3">
    <source>
        <dbReference type="ARBA" id="ARBA00010982"/>
    </source>
</evidence>
<dbReference type="PANTHER" id="PTHR43853:SF8">
    <property type="entry name" value="3-KETOACYL-COA THIOLASE, PEROXISOMAL"/>
    <property type="match status" value="1"/>
</dbReference>
<dbReference type="PROSITE" id="PS00737">
    <property type="entry name" value="THIOLASE_2"/>
    <property type="match status" value="1"/>
</dbReference>
<keyword evidence="8" id="KW-0576">Peroxisome</keyword>
<organism evidence="15 16">
    <name type="scientific">Eimeria acervulina</name>
    <name type="common">Coccidian parasite</name>
    <dbReference type="NCBI Taxonomy" id="5801"/>
    <lineage>
        <taxon>Eukaryota</taxon>
        <taxon>Sar</taxon>
        <taxon>Alveolata</taxon>
        <taxon>Apicomplexa</taxon>
        <taxon>Conoidasida</taxon>
        <taxon>Coccidia</taxon>
        <taxon>Eucoccidiorida</taxon>
        <taxon>Eimeriorina</taxon>
        <taxon>Eimeriidae</taxon>
        <taxon>Eimeria</taxon>
    </lineage>
</organism>
<dbReference type="PANTHER" id="PTHR43853">
    <property type="entry name" value="3-KETOACYL-COA THIOLASE, PEROXISOMAL"/>
    <property type="match status" value="1"/>
</dbReference>
<dbReference type="InterPro" id="IPR020610">
    <property type="entry name" value="Thiolase_AS"/>
</dbReference>
<evidence type="ECO:0000256" key="6">
    <source>
        <dbReference type="ARBA" id="ARBA00022946"/>
    </source>
</evidence>
<feature type="active site" description="Proton acceptor" evidence="11">
    <location>
        <position position="399"/>
    </location>
</feature>
<dbReference type="Pfam" id="PF02803">
    <property type="entry name" value="Thiolase_C"/>
    <property type="match status" value="1"/>
</dbReference>
<dbReference type="OrthoDB" id="5404651at2759"/>
<evidence type="ECO:0000256" key="7">
    <source>
        <dbReference type="ARBA" id="ARBA00023098"/>
    </source>
</evidence>
<dbReference type="GO" id="GO:0006635">
    <property type="term" value="P:fatty acid beta-oxidation"/>
    <property type="evidence" value="ECO:0007669"/>
    <property type="project" value="TreeGrafter"/>
</dbReference>
<evidence type="ECO:0000256" key="9">
    <source>
        <dbReference type="ARBA" id="ARBA00023315"/>
    </source>
</evidence>
<dbReference type="SUPFAM" id="SSF53901">
    <property type="entry name" value="Thiolase-like"/>
    <property type="match status" value="2"/>
</dbReference>
<feature type="domain" description="Thiolase C-terminal" evidence="14">
    <location>
        <begin position="291"/>
        <end position="411"/>
    </location>
</feature>
<evidence type="ECO:0000256" key="1">
    <source>
        <dbReference type="ARBA" id="ARBA00004275"/>
    </source>
</evidence>
<evidence type="ECO:0000256" key="5">
    <source>
        <dbReference type="ARBA" id="ARBA00022832"/>
    </source>
</evidence>
<comment type="pathway">
    <text evidence="2">Lipid metabolism.</text>
</comment>
<dbReference type="GO" id="GO:0003988">
    <property type="term" value="F:acetyl-CoA C-acyltransferase activity"/>
    <property type="evidence" value="ECO:0007669"/>
    <property type="project" value="UniProtKB-EC"/>
</dbReference>
<dbReference type="RefSeq" id="XP_013251984.1">
    <property type="nucleotide sequence ID" value="XM_013396530.1"/>
</dbReference>
<dbReference type="CDD" id="cd00751">
    <property type="entry name" value="thiolase"/>
    <property type="match status" value="1"/>
</dbReference>
<keyword evidence="5" id="KW-0276">Fatty acid metabolism</keyword>
<dbReference type="InterPro" id="IPR020617">
    <property type="entry name" value="Thiolase_C"/>
</dbReference>
<evidence type="ECO:0000256" key="8">
    <source>
        <dbReference type="ARBA" id="ARBA00023140"/>
    </source>
</evidence>
<reference evidence="15" key="2">
    <citation type="submission" date="2013-10" db="EMBL/GenBank/DDBJ databases">
        <authorList>
            <person name="Aslett M."/>
        </authorList>
    </citation>
    <scope>NUCLEOTIDE SEQUENCE</scope>
    <source>
        <strain evidence="15">Houghton</strain>
    </source>
</reference>
<evidence type="ECO:0000313" key="16">
    <source>
        <dbReference type="Proteomes" id="UP000018050"/>
    </source>
</evidence>
<protein>
    <recommendedName>
        <fullName evidence="10">acetyl-CoA C-acyltransferase</fullName>
        <ecNumber evidence="10">2.3.1.16</ecNumber>
    </recommendedName>
</protein>
<evidence type="ECO:0000256" key="10">
    <source>
        <dbReference type="ARBA" id="ARBA00024073"/>
    </source>
</evidence>
<dbReference type="InterPro" id="IPR002155">
    <property type="entry name" value="Thiolase"/>
</dbReference>
<dbReference type="InterPro" id="IPR020616">
    <property type="entry name" value="Thiolase_N"/>
</dbReference>
<dbReference type="AlphaFoldDB" id="U6GGJ2"/>
<dbReference type="EMBL" id="HG670727">
    <property type="protein sequence ID" value="CDI77704.1"/>
    <property type="molecule type" value="Genomic_DNA"/>
</dbReference>
<evidence type="ECO:0000256" key="11">
    <source>
        <dbReference type="PIRSR" id="PIRSR000429-1"/>
    </source>
</evidence>
<dbReference type="Pfam" id="PF00108">
    <property type="entry name" value="Thiolase_N"/>
    <property type="match status" value="1"/>
</dbReference>
<gene>
    <name evidence="15" type="ORF">EAH_00026460</name>
</gene>
<dbReference type="InterPro" id="IPR016039">
    <property type="entry name" value="Thiolase-like"/>
</dbReference>
<dbReference type="NCBIfam" id="TIGR01930">
    <property type="entry name" value="AcCoA-C-Actrans"/>
    <property type="match status" value="1"/>
</dbReference>
<proteinExistence type="inferred from homology"/>
<dbReference type="GO" id="GO:0005777">
    <property type="term" value="C:peroxisome"/>
    <property type="evidence" value="ECO:0007669"/>
    <property type="project" value="UniProtKB-SubCell"/>
</dbReference>
<comment type="similarity">
    <text evidence="3 12">Belongs to the thiolase-like superfamily. Thiolase family.</text>
</comment>
<dbReference type="InterPro" id="IPR020615">
    <property type="entry name" value="Thiolase_acyl_enz_int_AS"/>
</dbReference>
<dbReference type="InterPro" id="IPR050215">
    <property type="entry name" value="Thiolase-like_sf_Thiolase"/>
</dbReference>
<name>U6GGJ2_EIMAC</name>
<keyword evidence="4 12" id="KW-0808">Transferase</keyword>
<dbReference type="OMA" id="QMGMDHL"/>
<dbReference type="VEuPathDB" id="ToxoDB:EAH_00026460"/>
<dbReference type="PIRSF" id="PIRSF000429">
    <property type="entry name" value="Ac-CoA_Ac_transf"/>
    <property type="match status" value="1"/>
</dbReference>
<dbReference type="Gene3D" id="3.40.47.10">
    <property type="match status" value="1"/>
</dbReference>
<evidence type="ECO:0000256" key="12">
    <source>
        <dbReference type="RuleBase" id="RU003557"/>
    </source>
</evidence>
<feature type="active site" description="Proton acceptor" evidence="11">
    <location>
        <position position="369"/>
    </location>
</feature>
<dbReference type="InterPro" id="IPR020613">
    <property type="entry name" value="Thiolase_CS"/>
</dbReference>
<dbReference type="EC" id="2.3.1.16" evidence="10"/>
<keyword evidence="16" id="KW-1185">Reference proteome</keyword>
<dbReference type="Proteomes" id="UP000018050">
    <property type="component" value="Unassembled WGS sequence"/>
</dbReference>
<keyword evidence="9 12" id="KW-0012">Acyltransferase</keyword>
<evidence type="ECO:0000259" key="14">
    <source>
        <dbReference type="Pfam" id="PF02803"/>
    </source>
</evidence>
<dbReference type="PROSITE" id="PS00098">
    <property type="entry name" value="THIOLASE_1"/>
    <property type="match status" value="1"/>
</dbReference>
<accession>U6GGJ2</accession>
<dbReference type="PROSITE" id="PS00099">
    <property type="entry name" value="THIOLASE_3"/>
    <property type="match status" value="1"/>
</dbReference>
<sequence length="415" mass="43455">MHRLQAISTHVSQALTGSNSGAPDDVVICCAIRTPLTKAKRGGPSSFGLKDEYPETLLCTLFEALLTRTKIKPSLIEDVCIGNVLQPGAGALGARIAALLGGLPLSTSVHTVNRQCSSGLQAVAAIAGSIAAGNIDIGVAGGVESMTHFEMTSALNPEKVADKVFEDEIARNCLLPMGTTSDILARRFGVSREEQDAFAVESHSKAWAAQTAGRFNEEIVPVTVKKKDANGNEITVAIEKDDGIREGTTMAALQRLKPAFDKGGTTTAGESAFCILFFSLLRSAALKLQLPILARFVSFAVAGVDPEVMGVGPAVAIPKALEKAGISMEDVSVFELNEAFASQVVYCVKTLGLPRDKLNPNGGAIALGHPLGCTGARQIATLLPELRRRKGRFGVVSMCIGTGMGAAAVIENLML</sequence>